<proteinExistence type="inferred from homology"/>
<comment type="similarity">
    <text evidence="2">Belongs to the methyl-accepting chemotaxis (MCP) protein family.</text>
</comment>
<dbReference type="PANTHER" id="PTHR32089:SF112">
    <property type="entry name" value="LYSOZYME-LIKE PROTEIN-RELATED"/>
    <property type="match status" value="1"/>
</dbReference>
<dbReference type="GO" id="GO:0016020">
    <property type="term" value="C:membrane"/>
    <property type="evidence" value="ECO:0007669"/>
    <property type="project" value="InterPro"/>
</dbReference>
<dbReference type="Proteomes" id="UP000245657">
    <property type="component" value="Unassembled WGS sequence"/>
</dbReference>
<dbReference type="GO" id="GO:0007165">
    <property type="term" value="P:signal transduction"/>
    <property type="evidence" value="ECO:0007669"/>
    <property type="project" value="UniProtKB-KW"/>
</dbReference>
<dbReference type="InterPro" id="IPR003660">
    <property type="entry name" value="HAMP_dom"/>
</dbReference>
<organism evidence="5 6">
    <name type="scientific">Methanospirillum lacunae</name>
    <dbReference type="NCBI Taxonomy" id="668570"/>
    <lineage>
        <taxon>Archaea</taxon>
        <taxon>Methanobacteriati</taxon>
        <taxon>Methanobacteriota</taxon>
        <taxon>Stenosarchaea group</taxon>
        <taxon>Methanomicrobia</taxon>
        <taxon>Methanomicrobiales</taxon>
        <taxon>Methanospirillaceae</taxon>
        <taxon>Methanospirillum</taxon>
    </lineage>
</organism>
<evidence type="ECO:0000313" key="5">
    <source>
        <dbReference type="EMBL" id="PWR73245.1"/>
    </source>
</evidence>
<dbReference type="SMART" id="SM00283">
    <property type="entry name" value="MA"/>
    <property type="match status" value="1"/>
</dbReference>
<name>A0A2V2N409_9EURY</name>
<evidence type="ECO:0000259" key="4">
    <source>
        <dbReference type="PROSITE" id="PS50111"/>
    </source>
</evidence>
<dbReference type="SUPFAM" id="SSF58104">
    <property type="entry name" value="Methyl-accepting chemotaxis protein (MCP) signaling domain"/>
    <property type="match status" value="1"/>
</dbReference>
<accession>A0A2V2N409</accession>
<keyword evidence="1 3" id="KW-0807">Transducer</keyword>
<dbReference type="PANTHER" id="PTHR32089">
    <property type="entry name" value="METHYL-ACCEPTING CHEMOTAXIS PROTEIN MCPB"/>
    <property type="match status" value="1"/>
</dbReference>
<dbReference type="Gene3D" id="1.10.287.950">
    <property type="entry name" value="Methyl-accepting chemotaxis protein"/>
    <property type="match status" value="1"/>
</dbReference>
<gene>
    <name evidence="5" type="ORF">DK846_05325</name>
</gene>
<dbReference type="PROSITE" id="PS50111">
    <property type="entry name" value="CHEMOTAXIS_TRANSDUC_2"/>
    <property type="match status" value="1"/>
</dbReference>
<dbReference type="RefSeq" id="WP_109967899.1">
    <property type="nucleotide sequence ID" value="NZ_CP176093.1"/>
</dbReference>
<dbReference type="Pfam" id="PF18947">
    <property type="entry name" value="HAMP_2"/>
    <property type="match status" value="3"/>
</dbReference>
<keyword evidence="6" id="KW-1185">Reference proteome</keyword>
<evidence type="ECO:0000256" key="1">
    <source>
        <dbReference type="ARBA" id="ARBA00023224"/>
    </source>
</evidence>
<feature type="domain" description="Methyl-accepting transducer" evidence="4">
    <location>
        <begin position="470"/>
        <end position="706"/>
    </location>
</feature>
<evidence type="ECO:0000256" key="2">
    <source>
        <dbReference type="ARBA" id="ARBA00029447"/>
    </source>
</evidence>
<protein>
    <recommendedName>
        <fullName evidence="4">Methyl-accepting transducer domain-containing protein</fullName>
    </recommendedName>
</protein>
<dbReference type="EMBL" id="QGMY01000003">
    <property type="protein sequence ID" value="PWR73245.1"/>
    <property type="molecule type" value="Genomic_DNA"/>
</dbReference>
<dbReference type="Gene3D" id="1.20.120.1530">
    <property type="match status" value="3"/>
</dbReference>
<sequence length="757" mass="82450">MGEDSLDIVNSFDSPAVQSLIDNIPCPVLIMKENHFCGCNQTAGKLFKSLDKSFIIGRDLLGISPLKQPDGSDSANHVGSLLSRVTPGKILNIEWRFSRSDNTTFDGKGTIRQTDPAYGDFLIFSFIDNSAESRAIRDILEISEEMKKGNLRTRISSEGYHGDLETLINRINEMLDDILYPFRDMSKVLVKISNGNIHSRINQTYQGDHERIRTAVNSVADVIIELQNEILRITKAAQNGSITERGNPSKFKGAYAEVITEINDMLNTIINPVMQGYRVLRKIKGGDLSDRMEIECVGDHAKLKNAINNVHDWLTELIVYVTRISEGDLTASIKKASDQDQIYEPLMKMRDNIRSLIDDVNALGKAGTDGKLSVRADPMRHKGEFRTIIEGMNKTLDSVVIPVNEAMVVSETYANYNFARRINPALPMLGDWADFKIALDQVGSNVSQAVSIINEQVVSLNSVVTQTHGSINDVSQGTNALADIAQAVSLNAERGKDGIAQILKAMEDLAINVTDVSARADEVNHLAIDTSHLSSKGTDLAKGAENGMEEITHSTDQVVKIVHEIMDEMKTISKITKVISDIASQTNLLALNAAIEAARAGEAGRGFAVVASEVKSLALESRQSAENITGMIESLQKKTELASSTMDQSAVSVQSGGKALSETLKVFNEIIGSISTISERMDQVARSAEQQAAAVEEITASINEVNEMVMNTSKEAVSAAAASQQAAAATDQLTDQSELVFSVATRLHSEMQKFTVS</sequence>
<dbReference type="Pfam" id="PF00015">
    <property type="entry name" value="MCPsignal"/>
    <property type="match status" value="1"/>
</dbReference>
<reference evidence="5 6" key="1">
    <citation type="submission" date="2018-05" db="EMBL/GenBank/DDBJ databases">
        <title>Draft genome of Methanospirillum lacunae Ki8-1.</title>
        <authorList>
            <person name="Dueholm M.S."/>
            <person name="Nielsen P.H."/>
            <person name="Bakmann L.F."/>
            <person name="Otzen D.E."/>
        </authorList>
    </citation>
    <scope>NUCLEOTIDE SEQUENCE [LARGE SCALE GENOMIC DNA]</scope>
    <source>
        <strain evidence="5 6">Ki8-1</strain>
    </source>
</reference>
<dbReference type="AlphaFoldDB" id="A0A2V2N409"/>
<evidence type="ECO:0000313" key="6">
    <source>
        <dbReference type="Proteomes" id="UP000245657"/>
    </source>
</evidence>
<dbReference type="CDD" id="cd11386">
    <property type="entry name" value="MCP_signal"/>
    <property type="match status" value="1"/>
</dbReference>
<dbReference type="InterPro" id="IPR004089">
    <property type="entry name" value="MCPsignal_dom"/>
</dbReference>
<dbReference type="GeneID" id="97549974"/>
<comment type="caution">
    <text evidence="5">The sequence shown here is derived from an EMBL/GenBank/DDBJ whole genome shotgun (WGS) entry which is preliminary data.</text>
</comment>
<evidence type="ECO:0000256" key="3">
    <source>
        <dbReference type="PROSITE-ProRule" id="PRU00284"/>
    </source>
</evidence>
<dbReference type="OrthoDB" id="8523at2157"/>